<dbReference type="InterPro" id="IPR038765">
    <property type="entry name" value="Papain-like_cys_pep_sf"/>
</dbReference>
<dbReference type="OrthoDB" id="7701031at2759"/>
<evidence type="ECO:0000256" key="1">
    <source>
        <dbReference type="ARBA" id="ARBA00005234"/>
    </source>
</evidence>
<keyword evidence="2" id="KW-0645">Protease</keyword>
<proteinExistence type="inferred from homology"/>
<name>A0A6S7IRD3_PARCT</name>
<reference evidence="6" key="1">
    <citation type="submission" date="2020-04" db="EMBL/GenBank/DDBJ databases">
        <authorList>
            <person name="Alioto T."/>
            <person name="Alioto T."/>
            <person name="Gomez Garrido J."/>
        </authorList>
    </citation>
    <scope>NUCLEOTIDE SEQUENCE</scope>
    <source>
        <strain evidence="6">A484AB</strain>
    </source>
</reference>
<evidence type="ECO:0000259" key="5">
    <source>
        <dbReference type="Pfam" id="PF02902"/>
    </source>
</evidence>
<dbReference type="Pfam" id="PF02902">
    <property type="entry name" value="Peptidase_C48"/>
    <property type="match status" value="1"/>
</dbReference>
<dbReference type="Gene3D" id="3.40.395.10">
    <property type="entry name" value="Adenoviral Proteinase, Chain A"/>
    <property type="match status" value="1"/>
</dbReference>
<comment type="similarity">
    <text evidence="1">Belongs to the peptidase C48 family.</text>
</comment>
<keyword evidence="7" id="KW-1185">Reference proteome</keyword>
<dbReference type="GO" id="GO:0008234">
    <property type="term" value="F:cysteine-type peptidase activity"/>
    <property type="evidence" value="ECO:0007669"/>
    <property type="project" value="InterPro"/>
</dbReference>
<feature type="region of interest" description="Disordered" evidence="4">
    <location>
        <begin position="35"/>
        <end position="58"/>
    </location>
</feature>
<sequence>MEEANNMMEYSVLGEDEIQNMAKMVKKAYTSSRQCQRGNVPNGMKRPNYKFEENDETNDHRNQRLLIREIMTGMFSRSIATSVKEQIAAMLYELDKDEIDVNVQPVLQQTNSTDSGVFALAFATAICLGYKGSHCHFDMEKMWSHLSKCMEEEGMEMFPSAALWNNPRQ</sequence>
<feature type="compositionally biased region" description="Basic and acidic residues" evidence="4">
    <location>
        <begin position="49"/>
        <end position="58"/>
    </location>
</feature>
<protein>
    <submittedName>
        <fullName evidence="6">Inhibitor of growth 5</fullName>
    </submittedName>
</protein>
<evidence type="ECO:0000256" key="2">
    <source>
        <dbReference type="ARBA" id="ARBA00022670"/>
    </source>
</evidence>
<dbReference type="PANTHER" id="PTHR34718:SF2">
    <property type="entry name" value="PHD-TYPE DOMAIN-CONTAINING PROTEIN"/>
    <property type="match status" value="1"/>
</dbReference>
<dbReference type="EMBL" id="CACRXK020011664">
    <property type="protein sequence ID" value="CAB4021854.1"/>
    <property type="molecule type" value="Genomic_DNA"/>
</dbReference>
<feature type="domain" description="Ubiquitin-like protease family profile" evidence="5">
    <location>
        <begin position="67"/>
        <end position="153"/>
    </location>
</feature>
<dbReference type="AlphaFoldDB" id="A0A6S7IRD3"/>
<dbReference type="InterPro" id="IPR003653">
    <property type="entry name" value="Peptidase_C48_C"/>
</dbReference>
<dbReference type="Proteomes" id="UP001152795">
    <property type="component" value="Unassembled WGS sequence"/>
</dbReference>
<dbReference type="GO" id="GO:0006508">
    <property type="term" value="P:proteolysis"/>
    <property type="evidence" value="ECO:0007669"/>
    <property type="project" value="UniProtKB-KW"/>
</dbReference>
<gene>
    <name evidence="6" type="ORF">PACLA_8A018881</name>
</gene>
<dbReference type="PANTHER" id="PTHR34718">
    <property type="entry name" value="PHD-TYPE DOMAIN-CONTAINING PROTEIN"/>
    <property type="match status" value="1"/>
</dbReference>
<dbReference type="SUPFAM" id="SSF54001">
    <property type="entry name" value="Cysteine proteinases"/>
    <property type="match status" value="1"/>
</dbReference>
<evidence type="ECO:0000313" key="6">
    <source>
        <dbReference type="EMBL" id="CAB4021854.1"/>
    </source>
</evidence>
<comment type="caution">
    <text evidence="6">The sequence shown here is derived from an EMBL/GenBank/DDBJ whole genome shotgun (WGS) entry which is preliminary data.</text>
</comment>
<keyword evidence="3" id="KW-0378">Hydrolase</keyword>
<organism evidence="6 7">
    <name type="scientific">Paramuricea clavata</name>
    <name type="common">Red gorgonian</name>
    <name type="synonym">Violescent sea-whip</name>
    <dbReference type="NCBI Taxonomy" id="317549"/>
    <lineage>
        <taxon>Eukaryota</taxon>
        <taxon>Metazoa</taxon>
        <taxon>Cnidaria</taxon>
        <taxon>Anthozoa</taxon>
        <taxon>Octocorallia</taxon>
        <taxon>Malacalcyonacea</taxon>
        <taxon>Plexauridae</taxon>
        <taxon>Paramuricea</taxon>
    </lineage>
</organism>
<evidence type="ECO:0000256" key="4">
    <source>
        <dbReference type="SAM" id="MobiDB-lite"/>
    </source>
</evidence>
<evidence type="ECO:0000256" key="3">
    <source>
        <dbReference type="ARBA" id="ARBA00022801"/>
    </source>
</evidence>
<accession>A0A6S7IRD3</accession>
<evidence type="ECO:0000313" key="7">
    <source>
        <dbReference type="Proteomes" id="UP001152795"/>
    </source>
</evidence>